<dbReference type="AlphaFoldDB" id="A0AAV8YE97"/>
<dbReference type="EMBL" id="JAPWTK010000130">
    <property type="protein sequence ID" value="KAJ8948779.1"/>
    <property type="molecule type" value="Genomic_DNA"/>
</dbReference>
<evidence type="ECO:0000313" key="2">
    <source>
        <dbReference type="Proteomes" id="UP001162162"/>
    </source>
</evidence>
<name>A0AAV8YE97_9CUCU</name>
<accession>A0AAV8YE97</accession>
<gene>
    <name evidence="1" type="ORF">NQ318_022910</name>
</gene>
<comment type="caution">
    <text evidence="1">The sequence shown here is derived from an EMBL/GenBank/DDBJ whole genome shotgun (WGS) entry which is preliminary data.</text>
</comment>
<protein>
    <submittedName>
        <fullName evidence="1">Uncharacterized protein</fullName>
    </submittedName>
</protein>
<keyword evidence="2" id="KW-1185">Reference proteome</keyword>
<proteinExistence type="predicted"/>
<evidence type="ECO:0000313" key="1">
    <source>
        <dbReference type="EMBL" id="KAJ8948779.1"/>
    </source>
</evidence>
<sequence>MGIPMGPIALVADLEAKEVEDLKAVAAAEVLKVVEVDLKVEIEVLEVVMVAAAAVAEVDSEVEAKVTHKGAAYTNHNGTIKPYVLLKKISMYPTLLLQIVHHMKLTNIEDQKKLQLTAPPLTQFKTLTKPVFPIM</sequence>
<dbReference type="Proteomes" id="UP001162162">
    <property type="component" value="Unassembled WGS sequence"/>
</dbReference>
<organism evidence="1 2">
    <name type="scientific">Aromia moschata</name>
    <dbReference type="NCBI Taxonomy" id="1265417"/>
    <lineage>
        <taxon>Eukaryota</taxon>
        <taxon>Metazoa</taxon>
        <taxon>Ecdysozoa</taxon>
        <taxon>Arthropoda</taxon>
        <taxon>Hexapoda</taxon>
        <taxon>Insecta</taxon>
        <taxon>Pterygota</taxon>
        <taxon>Neoptera</taxon>
        <taxon>Endopterygota</taxon>
        <taxon>Coleoptera</taxon>
        <taxon>Polyphaga</taxon>
        <taxon>Cucujiformia</taxon>
        <taxon>Chrysomeloidea</taxon>
        <taxon>Cerambycidae</taxon>
        <taxon>Cerambycinae</taxon>
        <taxon>Callichromatini</taxon>
        <taxon>Aromia</taxon>
    </lineage>
</organism>
<reference evidence="1" key="1">
    <citation type="journal article" date="2023" name="Insect Mol. Biol.">
        <title>Genome sequencing provides insights into the evolution of gene families encoding plant cell wall-degrading enzymes in longhorned beetles.</title>
        <authorList>
            <person name="Shin N.R."/>
            <person name="Okamura Y."/>
            <person name="Kirsch R."/>
            <person name="Pauchet Y."/>
        </authorList>
    </citation>
    <scope>NUCLEOTIDE SEQUENCE</scope>
    <source>
        <strain evidence="1">AMC_N1</strain>
    </source>
</reference>